<proteinExistence type="predicted"/>
<dbReference type="HOGENOM" id="CLU_3251893_0_0_10"/>
<dbReference type="KEGG" id="fli:Fleli_3243"/>
<dbReference type="STRING" id="880071.Fleli_3243"/>
<dbReference type="Proteomes" id="UP000006054">
    <property type="component" value="Chromosome"/>
</dbReference>
<name>I4ANN9_BERLS</name>
<protein>
    <submittedName>
        <fullName evidence="1">Uncharacterized protein</fullName>
    </submittedName>
</protein>
<keyword evidence="2" id="KW-1185">Reference proteome</keyword>
<evidence type="ECO:0000313" key="1">
    <source>
        <dbReference type="EMBL" id="AFM05574.1"/>
    </source>
</evidence>
<organism evidence="1 2">
    <name type="scientific">Bernardetia litoralis (strain ATCC 23117 / DSM 6794 / NBRC 15988 / NCIMB 1366 / Fx l1 / Sio-4)</name>
    <name type="common">Flexibacter litoralis</name>
    <dbReference type="NCBI Taxonomy" id="880071"/>
    <lineage>
        <taxon>Bacteria</taxon>
        <taxon>Pseudomonadati</taxon>
        <taxon>Bacteroidota</taxon>
        <taxon>Cytophagia</taxon>
        <taxon>Cytophagales</taxon>
        <taxon>Bernardetiaceae</taxon>
        <taxon>Bernardetia</taxon>
    </lineage>
</organism>
<dbReference type="EMBL" id="CP003345">
    <property type="protein sequence ID" value="AFM05574.1"/>
    <property type="molecule type" value="Genomic_DNA"/>
</dbReference>
<accession>I4ANN9</accession>
<gene>
    <name evidence="1" type="ordered locus">Fleli_3243</name>
</gene>
<sequence>MLYLRKIVLIPQTKHKTFLNQNSLDYFTNNSDFIIFVFHSQL</sequence>
<evidence type="ECO:0000313" key="2">
    <source>
        <dbReference type="Proteomes" id="UP000006054"/>
    </source>
</evidence>
<reference evidence="2" key="1">
    <citation type="submission" date="2012-06" db="EMBL/GenBank/DDBJ databases">
        <title>The complete genome of Flexibacter litoralis DSM 6794.</title>
        <authorList>
            <person name="Lucas S."/>
            <person name="Copeland A."/>
            <person name="Lapidus A."/>
            <person name="Glavina del Rio T."/>
            <person name="Dalin E."/>
            <person name="Tice H."/>
            <person name="Bruce D."/>
            <person name="Goodwin L."/>
            <person name="Pitluck S."/>
            <person name="Peters L."/>
            <person name="Ovchinnikova G."/>
            <person name="Lu M."/>
            <person name="Kyrpides N."/>
            <person name="Mavromatis K."/>
            <person name="Ivanova N."/>
            <person name="Brettin T."/>
            <person name="Detter J.C."/>
            <person name="Han C."/>
            <person name="Larimer F."/>
            <person name="Land M."/>
            <person name="Hauser L."/>
            <person name="Markowitz V."/>
            <person name="Cheng J.-F."/>
            <person name="Hugenholtz P."/>
            <person name="Woyke T."/>
            <person name="Wu D."/>
            <person name="Spring S."/>
            <person name="Lang E."/>
            <person name="Kopitz M."/>
            <person name="Brambilla E."/>
            <person name="Klenk H.-P."/>
            <person name="Eisen J.A."/>
        </authorList>
    </citation>
    <scope>NUCLEOTIDE SEQUENCE [LARGE SCALE GENOMIC DNA]</scope>
    <source>
        <strain evidence="2">ATCC 23117 / DSM 6794 / NBRC 15988 / NCIMB 1366 / Sio-4</strain>
    </source>
</reference>
<dbReference type="AlphaFoldDB" id="I4ANN9"/>